<organism evidence="3 4">
    <name type="scientific">Hymenobacter duratus</name>
    <dbReference type="NCBI Taxonomy" id="2771356"/>
    <lineage>
        <taxon>Bacteria</taxon>
        <taxon>Pseudomonadati</taxon>
        <taxon>Bacteroidota</taxon>
        <taxon>Cytophagia</taxon>
        <taxon>Cytophagales</taxon>
        <taxon>Hymenobacteraceae</taxon>
        <taxon>Hymenobacter</taxon>
    </lineage>
</organism>
<evidence type="ECO:0000313" key="3">
    <source>
        <dbReference type="EMBL" id="MBD2716493.1"/>
    </source>
</evidence>
<feature type="transmembrane region" description="Helical" evidence="1">
    <location>
        <begin position="79"/>
        <end position="99"/>
    </location>
</feature>
<keyword evidence="1" id="KW-0812">Transmembrane</keyword>
<feature type="transmembrane region" description="Helical" evidence="1">
    <location>
        <begin position="321"/>
        <end position="348"/>
    </location>
</feature>
<dbReference type="PANTHER" id="PTHR23028">
    <property type="entry name" value="ACETYLTRANSFERASE"/>
    <property type="match status" value="1"/>
</dbReference>
<dbReference type="GO" id="GO:0016746">
    <property type="term" value="F:acyltransferase activity"/>
    <property type="evidence" value="ECO:0007669"/>
    <property type="project" value="UniProtKB-KW"/>
</dbReference>
<protein>
    <submittedName>
        <fullName evidence="3">Acyltransferase</fullName>
    </submittedName>
</protein>
<keyword evidence="3" id="KW-0012">Acyltransferase</keyword>
<feature type="transmembrane region" description="Helical" evidence="1">
    <location>
        <begin position="162"/>
        <end position="180"/>
    </location>
</feature>
<evidence type="ECO:0000259" key="2">
    <source>
        <dbReference type="Pfam" id="PF01757"/>
    </source>
</evidence>
<dbReference type="EMBL" id="JACWZZ010000003">
    <property type="protein sequence ID" value="MBD2716493.1"/>
    <property type="molecule type" value="Genomic_DNA"/>
</dbReference>
<dbReference type="Proteomes" id="UP000642468">
    <property type="component" value="Unassembled WGS sequence"/>
</dbReference>
<evidence type="ECO:0000313" key="4">
    <source>
        <dbReference type="Proteomes" id="UP000642468"/>
    </source>
</evidence>
<accession>A0ABR8JLM4</accession>
<feature type="transmembrane region" description="Helical" evidence="1">
    <location>
        <begin position="227"/>
        <end position="245"/>
    </location>
</feature>
<proteinExistence type="predicted"/>
<feature type="transmembrane region" description="Helical" evidence="1">
    <location>
        <begin position="186"/>
        <end position="206"/>
    </location>
</feature>
<reference evidence="3 4" key="1">
    <citation type="submission" date="2020-09" db="EMBL/GenBank/DDBJ databases">
        <authorList>
            <person name="Kim M.K."/>
        </authorList>
    </citation>
    <scope>NUCLEOTIDE SEQUENCE [LARGE SCALE GENOMIC DNA]</scope>
    <source>
        <strain evidence="3 4">BT646</strain>
    </source>
</reference>
<sequence>MRGLFFILVFISHGCDYKSPELQTHWVNPIVQFGTVHDTSLVLSFFFVMSSFIITMLLLREKQFEGQVHIGAFYLRRLLRIAPLYLVMLGIGFGLYPWLRSFGSHPYTEVASLWHHLVFIQNFDFVERMPEFLGLSVLWSLAVEEQFYLVWPLLLALVPRRALFATFLGILAAVLAWQCTHDLSPFHTLTCASDLAVGGLAAVAVFHAHQYRHPLARRWLLAVRHQSPVLIVALWLAAIYLYRHGLRDAPAMVQPFERLVVDIVAVSVLLEQNYGRKSLFKLGYLPGFRKLGQLAYGLYLLHAVAIVAVDDVLHLTGLPKTVWNIVLLKPVLAFALTVLGAMVSFRYFELPFLRLYGKLLPAPPKASATATVFIEPDLIPATAVPAPLALYTSTAVSSR</sequence>
<feature type="transmembrane region" description="Helical" evidence="1">
    <location>
        <begin position="132"/>
        <end position="155"/>
    </location>
</feature>
<dbReference type="InterPro" id="IPR050879">
    <property type="entry name" value="Acyltransferase_3"/>
</dbReference>
<evidence type="ECO:0000256" key="1">
    <source>
        <dbReference type="SAM" id="Phobius"/>
    </source>
</evidence>
<comment type="caution">
    <text evidence="3">The sequence shown here is derived from an EMBL/GenBank/DDBJ whole genome shotgun (WGS) entry which is preliminary data.</text>
</comment>
<gene>
    <name evidence="3" type="ORF">IC231_15720</name>
</gene>
<keyword evidence="3" id="KW-0808">Transferase</keyword>
<keyword evidence="1" id="KW-1133">Transmembrane helix</keyword>
<feature type="transmembrane region" description="Helical" evidence="1">
    <location>
        <begin position="291"/>
        <end position="309"/>
    </location>
</feature>
<feature type="transmembrane region" description="Helical" evidence="1">
    <location>
        <begin position="41"/>
        <end position="59"/>
    </location>
</feature>
<dbReference type="PANTHER" id="PTHR23028:SF53">
    <property type="entry name" value="ACYL_TRANSF_3 DOMAIN-CONTAINING PROTEIN"/>
    <property type="match status" value="1"/>
</dbReference>
<name>A0ABR8JLM4_9BACT</name>
<dbReference type="InterPro" id="IPR002656">
    <property type="entry name" value="Acyl_transf_3_dom"/>
</dbReference>
<feature type="domain" description="Acyltransferase 3" evidence="2">
    <location>
        <begin position="1"/>
        <end position="343"/>
    </location>
</feature>
<dbReference type="Pfam" id="PF01757">
    <property type="entry name" value="Acyl_transf_3"/>
    <property type="match status" value="1"/>
</dbReference>
<keyword evidence="4" id="KW-1185">Reference proteome</keyword>
<keyword evidence="1" id="KW-0472">Membrane</keyword>